<dbReference type="Proteomes" id="UP000317938">
    <property type="component" value="Unassembled WGS sequence"/>
</dbReference>
<evidence type="ECO:0000313" key="2">
    <source>
        <dbReference type="EMBL" id="TVU80050.1"/>
    </source>
</evidence>
<keyword evidence="1" id="KW-0732">Signal</keyword>
<comment type="caution">
    <text evidence="2">The sequence shown here is derived from an EMBL/GenBank/DDBJ whole genome shotgun (WGS) entry which is preliminary data.</text>
</comment>
<gene>
    <name evidence="2" type="ORF">FQP85_21530</name>
</gene>
<name>A0ABY3F7Y5_9GAMM</name>
<accession>A0ABY3F7Y5</accession>
<organism evidence="2 3">
    <name type="scientific">Pseudoalteromonas neustonica</name>
    <dbReference type="NCBI Taxonomy" id="1840331"/>
    <lineage>
        <taxon>Bacteria</taxon>
        <taxon>Pseudomonadati</taxon>
        <taxon>Pseudomonadota</taxon>
        <taxon>Gammaproteobacteria</taxon>
        <taxon>Alteromonadales</taxon>
        <taxon>Pseudoalteromonadaceae</taxon>
        <taxon>Pseudoalteromonas</taxon>
    </lineage>
</organism>
<reference evidence="2 3" key="1">
    <citation type="submission" date="2019-07" db="EMBL/GenBank/DDBJ databases">
        <title>Diversity of Bacteria from Kongsfjorden, Arctic.</title>
        <authorList>
            <person name="Yu Y."/>
        </authorList>
    </citation>
    <scope>NUCLEOTIDE SEQUENCE [LARGE SCALE GENOMIC DNA]</scope>
    <source>
        <strain evidence="2 3">SM1927</strain>
    </source>
</reference>
<feature type="signal peptide" evidence="1">
    <location>
        <begin position="1"/>
        <end position="24"/>
    </location>
</feature>
<sequence length="191" mass="21495">MKVKVFGCGAILLMSLVAQPQAVASTQHQLDIGFTDLAGLDESFLGARYRYFAQDLESLTGPYELKAYLNQVNNYAIGGFANDDFSYLNADAAIYGPAGLVISASAQRLCEDNSYWQNTDYLVSAAVGKQMNEQLQLGFNVYYSRLERHDMWFGKDNERVAVEWTYAPYVRWTNIVSNQGWDLELKQLAGR</sequence>
<keyword evidence="3" id="KW-1185">Reference proteome</keyword>
<dbReference type="EMBL" id="VNFF01000031">
    <property type="protein sequence ID" value="TVU80050.1"/>
    <property type="molecule type" value="Genomic_DNA"/>
</dbReference>
<feature type="chain" id="PRO_5046053410" description="Porin" evidence="1">
    <location>
        <begin position="25"/>
        <end position="191"/>
    </location>
</feature>
<dbReference type="RefSeq" id="WP_145242460.1">
    <property type="nucleotide sequence ID" value="NZ_VNFF01000031.1"/>
</dbReference>
<evidence type="ECO:0000313" key="3">
    <source>
        <dbReference type="Proteomes" id="UP000317938"/>
    </source>
</evidence>
<proteinExistence type="predicted"/>
<evidence type="ECO:0000256" key="1">
    <source>
        <dbReference type="SAM" id="SignalP"/>
    </source>
</evidence>
<evidence type="ECO:0008006" key="4">
    <source>
        <dbReference type="Google" id="ProtNLM"/>
    </source>
</evidence>
<protein>
    <recommendedName>
        <fullName evidence="4">Porin</fullName>
    </recommendedName>
</protein>